<organism evidence="2 3">
    <name type="scientific">Candidatus Dojkabacteria bacterium</name>
    <dbReference type="NCBI Taxonomy" id="2099670"/>
    <lineage>
        <taxon>Bacteria</taxon>
        <taxon>Candidatus Dojkabacteria</taxon>
    </lineage>
</organism>
<gene>
    <name evidence="2" type="ORF">GX533_02795</name>
</gene>
<feature type="transmembrane region" description="Helical" evidence="1">
    <location>
        <begin position="12"/>
        <end position="36"/>
    </location>
</feature>
<evidence type="ECO:0000256" key="1">
    <source>
        <dbReference type="SAM" id="Phobius"/>
    </source>
</evidence>
<reference evidence="2 3" key="1">
    <citation type="journal article" date="2020" name="Biotechnol. Biofuels">
        <title>New insights from the biogas microbiome by comprehensive genome-resolved metagenomics of nearly 1600 species originating from multiple anaerobic digesters.</title>
        <authorList>
            <person name="Campanaro S."/>
            <person name="Treu L."/>
            <person name="Rodriguez-R L.M."/>
            <person name="Kovalovszki A."/>
            <person name="Ziels R.M."/>
            <person name="Maus I."/>
            <person name="Zhu X."/>
            <person name="Kougias P.G."/>
            <person name="Basile A."/>
            <person name="Luo G."/>
            <person name="Schluter A."/>
            <person name="Konstantinidis K.T."/>
            <person name="Angelidaki I."/>
        </authorList>
    </citation>
    <scope>NUCLEOTIDE SEQUENCE [LARGE SCALE GENOMIC DNA]</scope>
    <source>
        <strain evidence="2">AS05jafATM_89</strain>
    </source>
</reference>
<dbReference type="AlphaFoldDB" id="A0A832QDS2"/>
<keyword evidence="1" id="KW-0472">Membrane</keyword>
<keyword evidence="1" id="KW-0812">Transmembrane</keyword>
<proteinExistence type="predicted"/>
<evidence type="ECO:0000313" key="2">
    <source>
        <dbReference type="EMBL" id="HHX99576.1"/>
    </source>
</evidence>
<dbReference type="EMBL" id="DUTP01000005">
    <property type="protein sequence ID" value="HHX99576.1"/>
    <property type="molecule type" value="Genomic_DNA"/>
</dbReference>
<name>A0A832QDS2_9BACT</name>
<protein>
    <submittedName>
        <fullName evidence="2">Uncharacterized protein</fullName>
    </submittedName>
</protein>
<sequence length="134" mass="14901">MKKRDNKQLKKNGYIALTTVLVIIPLLLATGIDLAYRSITNALVSKLEFDHNMLEVNAESCLEESVRKIKFNILFEGTLIVEQPTWTCNSVISNKPGVSGVKIINIQASDGNQNVVLLNKELNTNTDPFEISNI</sequence>
<dbReference type="Proteomes" id="UP000576550">
    <property type="component" value="Unassembled WGS sequence"/>
</dbReference>
<accession>A0A832QDS2</accession>
<keyword evidence="1" id="KW-1133">Transmembrane helix</keyword>
<evidence type="ECO:0000313" key="3">
    <source>
        <dbReference type="Proteomes" id="UP000576550"/>
    </source>
</evidence>
<comment type="caution">
    <text evidence="2">The sequence shown here is derived from an EMBL/GenBank/DDBJ whole genome shotgun (WGS) entry which is preliminary data.</text>
</comment>